<dbReference type="AlphaFoldDB" id="A0A833Z8N9"/>
<protein>
    <submittedName>
        <fullName evidence="1">Uncharacterized protein</fullName>
    </submittedName>
</protein>
<evidence type="ECO:0000313" key="2">
    <source>
        <dbReference type="Proteomes" id="UP000664940"/>
    </source>
</evidence>
<accession>A0A833Z8N9</accession>
<sequence length="125" mass="13862">MVWTPGAALQVAAWAPSHRGGWVPRRSTPSGEGRHCQPLRTQPQGYIMSLLSHSTGQTSHRVNPSSKGREINSPLCERNSKVFAATFKFFFLLLILQTGKGREKEREGGIDVREKYQLAASRACP</sequence>
<dbReference type="Proteomes" id="UP000664940">
    <property type="component" value="Unassembled WGS sequence"/>
</dbReference>
<gene>
    <name evidence="1" type="ORF">HJG60_008180</name>
</gene>
<evidence type="ECO:0000313" key="1">
    <source>
        <dbReference type="EMBL" id="KAF6088328.1"/>
    </source>
</evidence>
<dbReference type="EMBL" id="JABVXQ010000010">
    <property type="protein sequence ID" value="KAF6088328.1"/>
    <property type="molecule type" value="Genomic_DNA"/>
</dbReference>
<name>A0A833Z8N9_9CHIR</name>
<organism evidence="1 2">
    <name type="scientific">Phyllostomus discolor</name>
    <name type="common">pale spear-nosed bat</name>
    <dbReference type="NCBI Taxonomy" id="89673"/>
    <lineage>
        <taxon>Eukaryota</taxon>
        <taxon>Metazoa</taxon>
        <taxon>Chordata</taxon>
        <taxon>Craniata</taxon>
        <taxon>Vertebrata</taxon>
        <taxon>Euteleostomi</taxon>
        <taxon>Mammalia</taxon>
        <taxon>Eutheria</taxon>
        <taxon>Laurasiatheria</taxon>
        <taxon>Chiroptera</taxon>
        <taxon>Yangochiroptera</taxon>
        <taxon>Phyllostomidae</taxon>
        <taxon>Phyllostominae</taxon>
        <taxon>Phyllostomus</taxon>
    </lineage>
</organism>
<comment type="caution">
    <text evidence="1">The sequence shown here is derived from an EMBL/GenBank/DDBJ whole genome shotgun (WGS) entry which is preliminary data.</text>
</comment>
<reference evidence="1 2" key="1">
    <citation type="journal article" date="2020" name="Nature">
        <title>Six reference-quality genomes reveal evolution of bat adaptations.</title>
        <authorList>
            <person name="Jebb D."/>
            <person name="Huang Z."/>
            <person name="Pippel M."/>
            <person name="Hughes G.M."/>
            <person name="Lavrichenko K."/>
            <person name="Devanna P."/>
            <person name="Winkler S."/>
            <person name="Jermiin L.S."/>
            <person name="Skirmuntt E.C."/>
            <person name="Katzourakis A."/>
            <person name="Burkitt-Gray L."/>
            <person name="Ray D.A."/>
            <person name="Sullivan K.A.M."/>
            <person name="Roscito J.G."/>
            <person name="Kirilenko B.M."/>
            <person name="Davalos L.M."/>
            <person name="Corthals A.P."/>
            <person name="Power M.L."/>
            <person name="Jones G."/>
            <person name="Ransome R.D."/>
            <person name="Dechmann D.K.N."/>
            <person name="Locatelli A.G."/>
            <person name="Puechmaille S.J."/>
            <person name="Fedrigo O."/>
            <person name="Jarvis E.D."/>
            <person name="Hiller M."/>
            <person name="Vernes S.C."/>
            <person name="Myers E.W."/>
            <person name="Teeling E.C."/>
        </authorList>
    </citation>
    <scope>NUCLEOTIDE SEQUENCE [LARGE SCALE GENOMIC DNA]</scope>
    <source>
        <strain evidence="1">Bat1K_MPI-CBG_1</strain>
    </source>
</reference>
<proteinExistence type="predicted"/>